<evidence type="ECO:0000259" key="3">
    <source>
        <dbReference type="PROSITE" id="PS50222"/>
    </source>
</evidence>
<dbReference type="OrthoDB" id="10062307at2759"/>
<protein>
    <recommendedName>
        <fullName evidence="3">EF-hand domain-containing protein</fullName>
    </recommendedName>
</protein>
<feature type="region of interest" description="Disordered" evidence="1">
    <location>
        <begin position="275"/>
        <end position="304"/>
    </location>
</feature>
<dbReference type="EMBL" id="LSRX01000146">
    <property type="protein sequence ID" value="OLQ07135.1"/>
    <property type="molecule type" value="Genomic_DNA"/>
</dbReference>
<feature type="compositionally biased region" description="Low complexity" evidence="1">
    <location>
        <begin position="233"/>
        <end position="243"/>
    </location>
</feature>
<dbReference type="AlphaFoldDB" id="A0A1Q9EI85"/>
<keyword evidence="2" id="KW-0812">Transmembrane</keyword>
<feature type="transmembrane region" description="Helical" evidence="2">
    <location>
        <begin position="696"/>
        <end position="719"/>
    </location>
</feature>
<keyword evidence="2" id="KW-0472">Membrane</keyword>
<keyword evidence="5" id="KW-1185">Reference proteome</keyword>
<evidence type="ECO:0000256" key="1">
    <source>
        <dbReference type="SAM" id="MobiDB-lite"/>
    </source>
</evidence>
<dbReference type="PROSITE" id="PS50222">
    <property type="entry name" value="EF_HAND_2"/>
    <property type="match status" value="1"/>
</dbReference>
<feature type="domain" description="EF-hand" evidence="3">
    <location>
        <begin position="403"/>
        <end position="438"/>
    </location>
</feature>
<feature type="transmembrane region" description="Helical" evidence="2">
    <location>
        <begin position="583"/>
        <end position="614"/>
    </location>
</feature>
<dbReference type="InterPro" id="IPR002048">
    <property type="entry name" value="EF_hand_dom"/>
</dbReference>
<keyword evidence="2" id="KW-1133">Transmembrane helix</keyword>
<evidence type="ECO:0000256" key="2">
    <source>
        <dbReference type="SAM" id="Phobius"/>
    </source>
</evidence>
<feature type="transmembrane region" description="Helical" evidence="2">
    <location>
        <begin position="655"/>
        <end position="676"/>
    </location>
</feature>
<feature type="region of interest" description="Disordered" evidence="1">
    <location>
        <begin position="231"/>
        <end position="259"/>
    </location>
</feature>
<dbReference type="PROSITE" id="PS00018">
    <property type="entry name" value="EF_HAND_1"/>
    <property type="match status" value="1"/>
</dbReference>
<feature type="transmembrane region" description="Helical" evidence="2">
    <location>
        <begin position="626"/>
        <end position="643"/>
    </location>
</feature>
<reference evidence="4 5" key="1">
    <citation type="submission" date="2016-02" db="EMBL/GenBank/DDBJ databases">
        <title>Genome analysis of coral dinoflagellate symbionts highlights evolutionary adaptations to a symbiotic lifestyle.</title>
        <authorList>
            <person name="Aranda M."/>
            <person name="Li Y."/>
            <person name="Liew Y.J."/>
            <person name="Baumgarten S."/>
            <person name="Simakov O."/>
            <person name="Wilson M."/>
            <person name="Piel J."/>
            <person name="Ashoor H."/>
            <person name="Bougouffa S."/>
            <person name="Bajic V.B."/>
            <person name="Ryu T."/>
            <person name="Ravasi T."/>
            <person name="Bayer T."/>
            <person name="Micklem G."/>
            <person name="Kim H."/>
            <person name="Bhak J."/>
            <person name="Lajeunesse T.C."/>
            <person name="Voolstra C.R."/>
        </authorList>
    </citation>
    <scope>NUCLEOTIDE SEQUENCE [LARGE SCALE GENOMIC DNA]</scope>
    <source>
        <strain evidence="4 5">CCMP2467</strain>
    </source>
</reference>
<evidence type="ECO:0000313" key="5">
    <source>
        <dbReference type="Proteomes" id="UP000186817"/>
    </source>
</evidence>
<evidence type="ECO:0000313" key="4">
    <source>
        <dbReference type="EMBL" id="OLQ07135.1"/>
    </source>
</evidence>
<accession>A0A1Q9EI85</accession>
<dbReference type="SUPFAM" id="SSF102405">
    <property type="entry name" value="MCP/YpsA-like"/>
    <property type="match status" value="1"/>
</dbReference>
<sequence>MSEQSRAAVAQLAEQLPDGRLRICILGGTSVQRKESEELAHLVAQGLSSKLKGRVFAFTEGMPGIQNAFARHCSETLLHNLVLEGQACSWHGRELSAGESISERKEIFSLLGDVYIVLEGGPGVAKQARLALKRGACILPLARTGGASSGLFDFPKKALEKPSFVEETCWEALQNAEAPTATTAEAVVAICEAASELPGGFGRSLLEAESDADAEDLALSPDSSKPLLEEAMRAAAASRRQGAPLDASQEDSGIRAGGLSREEIGAVREILGISRPGLPSASSTGHGRSHQEAPPLGPKLSTPMPFQRRTVPRFSVEMPVPRVRSSACFRRRVVRDAWNMQEILLAWAISRHPGRRARQRHELPTPLADETEFRWYFNLLFPSLEIDLWEARDAEGLEAAEDSASRQLQLALRSADRDGDGCVTVDELHYGLLCLHGYRSLMVDAARPLASMPVTSNQGDLQALLESLNGGIPVHAAEAQQVLREARLVRGEGVPASQSCSREELLWGVGCWYANIQREDTQWREVLAAAVRRWIPSDEEHHGCVLHELARMTMDLPRTLPMPSRLGGQVARKETSASRASQACVLLLAVAIHIVYFLLLIFPSAFFLTVIFIGSEHGDDRCPFDLDALLVWFGAVGLAVLVVDCANGGSIGITLIASGLKALLLLTPFLGMFWTHALRRADADVCGPYVFWMSKWLWSALASCELYVACVLGWSFHVARIHELALRRKADADMEAQLSPPSPEHFLADINSADALASIVFRIGYEEKRCLAKFRRRVRDLLQVQQPQVHLVALPQQWGPAQATRPPVHLNARTRSVLRFGPLVGHAQALLQGAVHRLQHRLQQHSAWPRRLRQRALHSRQYRRHVECPAAGPAKRAPAEWCQGPFIAK</sequence>
<comment type="caution">
    <text evidence="4">The sequence shown here is derived from an EMBL/GenBank/DDBJ whole genome shotgun (WGS) entry which is preliminary data.</text>
</comment>
<dbReference type="Gene3D" id="3.40.50.450">
    <property type="match status" value="1"/>
</dbReference>
<dbReference type="InterPro" id="IPR018247">
    <property type="entry name" value="EF_Hand_1_Ca_BS"/>
</dbReference>
<proteinExistence type="predicted"/>
<organism evidence="4 5">
    <name type="scientific">Symbiodinium microadriaticum</name>
    <name type="common">Dinoflagellate</name>
    <name type="synonym">Zooxanthella microadriatica</name>
    <dbReference type="NCBI Taxonomy" id="2951"/>
    <lineage>
        <taxon>Eukaryota</taxon>
        <taxon>Sar</taxon>
        <taxon>Alveolata</taxon>
        <taxon>Dinophyceae</taxon>
        <taxon>Suessiales</taxon>
        <taxon>Symbiodiniaceae</taxon>
        <taxon>Symbiodinium</taxon>
    </lineage>
</organism>
<gene>
    <name evidence="4" type="ORF">AK812_SmicGene9507</name>
</gene>
<dbReference type="Proteomes" id="UP000186817">
    <property type="component" value="Unassembled WGS sequence"/>
</dbReference>
<dbReference type="GO" id="GO:0005509">
    <property type="term" value="F:calcium ion binding"/>
    <property type="evidence" value="ECO:0007669"/>
    <property type="project" value="InterPro"/>
</dbReference>
<dbReference type="OMA" id="FTEGMPG"/>
<name>A0A1Q9EI85_SYMMI</name>